<gene>
    <name evidence="5" type="ORF">UV20_C0003G0002</name>
</gene>
<feature type="transmembrane region" description="Helical" evidence="2">
    <location>
        <begin position="1023"/>
        <end position="1040"/>
    </location>
</feature>
<feature type="domain" description="Fibronectin type-III" evidence="4">
    <location>
        <begin position="184"/>
        <end position="277"/>
    </location>
</feature>
<dbReference type="SUPFAM" id="SSF49464">
    <property type="entry name" value="Carboxypeptidase regulatory domain-like"/>
    <property type="match status" value="2"/>
</dbReference>
<dbReference type="AlphaFoldDB" id="A0A0G1A7M0"/>
<dbReference type="PANTHER" id="PTHR46708">
    <property type="entry name" value="TENASCIN"/>
    <property type="match status" value="1"/>
</dbReference>
<evidence type="ECO:0000313" key="6">
    <source>
        <dbReference type="Proteomes" id="UP000034837"/>
    </source>
</evidence>
<feature type="domain" description="Fibronectin type-III" evidence="4">
    <location>
        <begin position="368"/>
        <end position="457"/>
    </location>
</feature>
<reference evidence="5 6" key="1">
    <citation type="journal article" date="2015" name="Nature">
        <title>rRNA introns, odd ribosomes, and small enigmatic genomes across a large radiation of phyla.</title>
        <authorList>
            <person name="Brown C.T."/>
            <person name="Hug L.A."/>
            <person name="Thomas B.C."/>
            <person name="Sharon I."/>
            <person name="Castelle C.J."/>
            <person name="Singh A."/>
            <person name="Wilkins M.J."/>
            <person name="Williams K.H."/>
            <person name="Banfield J.F."/>
        </authorList>
    </citation>
    <scope>NUCLEOTIDE SEQUENCE [LARGE SCALE GENOMIC DNA]</scope>
</reference>
<dbReference type="InterPro" id="IPR013783">
    <property type="entry name" value="Ig-like_fold"/>
</dbReference>
<dbReference type="SMART" id="SM00060">
    <property type="entry name" value="FN3"/>
    <property type="match status" value="5"/>
</dbReference>
<keyword evidence="2" id="KW-1133">Transmembrane helix</keyword>
<dbReference type="GO" id="GO:0003993">
    <property type="term" value="F:acid phosphatase activity"/>
    <property type="evidence" value="ECO:0007669"/>
    <property type="project" value="InterPro"/>
</dbReference>
<keyword evidence="3" id="KW-0732">Signal</keyword>
<dbReference type="InterPro" id="IPR008969">
    <property type="entry name" value="CarboxyPept-like_regulatory"/>
</dbReference>
<dbReference type="InterPro" id="IPR008963">
    <property type="entry name" value="Purple_acid_Pase-like_N"/>
</dbReference>
<keyword evidence="2" id="KW-0812">Transmembrane</keyword>
<dbReference type="SUPFAM" id="SSF49363">
    <property type="entry name" value="Purple acid phosphatase, N-terminal domain"/>
    <property type="match status" value="1"/>
</dbReference>
<keyword evidence="1" id="KW-0677">Repeat</keyword>
<name>A0A0G1A7M0_9BACT</name>
<evidence type="ECO:0000256" key="3">
    <source>
        <dbReference type="SAM" id="SignalP"/>
    </source>
</evidence>
<dbReference type="Proteomes" id="UP000034837">
    <property type="component" value="Unassembled WGS sequence"/>
</dbReference>
<feature type="signal peptide" evidence="3">
    <location>
        <begin position="1"/>
        <end position="32"/>
    </location>
</feature>
<dbReference type="Gene3D" id="2.60.40.10">
    <property type="entry name" value="Immunoglobulins"/>
    <property type="match status" value="5"/>
</dbReference>
<dbReference type="SUPFAM" id="SSF49265">
    <property type="entry name" value="Fibronectin type III"/>
    <property type="match status" value="2"/>
</dbReference>
<feature type="chain" id="PRO_5002535942" evidence="3">
    <location>
        <begin position="33"/>
        <end position="1145"/>
    </location>
</feature>
<evidence type="ECO:0000259" key="4">
    <source>
        <dbReference type="PROSITE" id="PS50853"/>
    </source>
</evidence>
<evidence type="ECO:0000313" key="5">
    <source>
        <dbReference type="EMBL" id="KKS57062.1"/>
    </source>
</evidence>
<accession>A0A0G1A7M0</accession>
<dbReference type="PANTHER" id="PTHR46708:SF2">
    <property type="entry name" value="FIBRONECTIN TYPE-III DOMAIN-CONTAINING PROTEIN"/>
    <property type="match status" value="1"/>
</dbReference>
<dbReference type="EMBL" id="LCDO01000003">
    <property type="protein sequence ID" value="KKS57062.1"/>
    <property type="molecule type" value="Genomic_DNA"/>
</dbReference>
<dbReference type="CDD" id="cd00063">
    <property type="entry name" value="FN3"/>
    <property type="match status" value="4"/>
</dbReference>
<organism evidence="5 6">
    <name type="scientific">Candidatus Magasanikbacteria bacterium GW2011_GWA2_42_32</name>
    <dbReference type="NCBI Taxonomy" id="1619039"/>
    <lineage>
        <taxon>Bacteria</taxon>
        <taxon>Candidatus Magasanikiibacteriota</taxon>
    </lineage>
</organism>
<dbReference type="InterPro" id="IPR003961">
    <property type="entry name" value="FN3_dom"/>
</dbReference>
<dbReference type="InterPro" id="IPR050991">
    <property type="entry name" value="ECM_Regulatory_Proteins"/>
</dbReference>
<keyword evidence="2" id="KW-0472">Membrane</keyword>
<sequence>MKDKRRNIFLNVFFLLCLFLGSLFLMTQFVKAGTSTSTGTTTVNGNYPQPTGCTGSGCGTSGDSTVPGVISNLSVSSTTSNSITLKWTAPGDDGTSGTASAYDLRYSSSNITEGDWASATQVVGEPAPAVTGTVQEMTVIGLASQTTYYFALKTTDEVSNLSGLSNVVFGSTLPPVAPDTTAPAISDIRVTILSVDSVRIAWNTNENATSSVVYGLTTNYEIGSVTGQIFTTSHSLDLSGLSAATTYHFKVKSTDANFNEAVSEDGTFNIGDITPPIISNIQTSNITGVSARITWLTNENATSSVVYGLTTNYEIGFVSDESFKTTHLLNLSSLQPETTYHFKVKSADANFNEAESADQSFVTRDAAPPIIFNIQSAPQIISATISWETNEDADSQVAYGLTSALGSLSSNTNLVKTHSLTVGSLQSNTQYYFSVKSTDTDGNQASGPLLSFTTSRDLLAPSNVNSLTAAAENQKVTLSWQNPGDTDFTGVMIRRGSTRFPSTPAEGDLIFQGRVASFADSGLTNGTLYYYTVFAYDSSENFSSGAIASAIPTSGTPIQPPTGTGISGGEELPIYLSDFQFSVAQGKITVPTNQEISFLPNTSLKINIPAQKLFSSAQQLILSVDNSSYLLKFDLIKNYWETEITLPGTVGKFPATLIINLADLRTKILNWTADIVPFGRILEKKNGKEIPVEGVKVSLLTSPTLWPAEAYGQQNPQTTNANGEFGYLVPVGNYILHIEKEGYQTQETGYFLSRGVVVNNQLQVLAIPPKLEDVIDPNVSVVQNIVNVAENLGEKTSFAAKVVSQKALASAKDAVKNANEFVNNPIVKETTKDVVAPVVAGAAAVSATTAVGASQFILYLRFLFTQPILVLFRRKRKGWGVIYNSLTKMPLDLVTVRLLDAESKRVMQTKVTDKEGRFAFLPAPGKYLIDLKQGGFKFPTDFFLNFKEDHAFLDLYHGEIIEVKEKGAVITPNIPLDPLGEELPIKKIIWQLILRRFQHTFALVSLILAVVFVLITPGLLTEILLGVQVIFYGLFLRLAYPRRPKSWGIVYNEQNKNPLERAVVRIFDMQYNKLLETQITDNKGRYSFLVGRNKYYVLFEKLGFDKKQSETVDLQNYKEPSAIVAVDAGLRPQEGEAGNKKIKKM</sequence>
<dbReference type="Pfam" id="PF00041">
    <property type="entry name" value="fn3"/>
    <property type="match status" value="1"/>
</dbReference>
<proteinExistence type="predicted"/>
<comment type="caution">
    <text evidence="5">The sequence shown here is derived from an EMBL/GenBank/DDBJ whole genome shotgun (WGS) entry which is preliminary data.</text>
</comment>
<dbReference type="PROSITE" id="PS50853">
    <property type="entry name" value="FN3"/>
    <property type="match status" value="4"/>
</dbReference>
<evidence type="ECO:0000256" key="1">
    <source>
        <dbReference type="ARBA" id="ARBA00022737"/>
    </source>
</evidence>
<feature type="domain" description="Fibronectin type-III" evidence="4">
    <location>
        <begin position="460"/>
        <end position="559"/>
    </location>
</feature>
<dbReference type="Gene3D" id="2.60.40.1120">
    <property type="entry name" value="Carboxypeptidase-like, regulatory domain"/>
    <property type="match status" value="2"/>
</dbReference>
<feature type="domain" description="Fibronectin type-III" evidence="4">
    <location>
        <begin position="69"/>
        <end position="175"/>
    </location>
</feature>
<dbReference type="GO" id="GO:0046872">
    <property type="term" value="F:metal ion binding"/>
    <property type="evidence" value="ECO:0007669"/>
    <property type="project" value="InterPro"/>
</dbReference>
<evidence type="ECO:0000256" key="2">
    <source>
        <dbReference type="SAM" id="Phobius"/>
    </source>
</evidence>
<protein>
    <submittedName>
        <fullName evidence="5">Cytochrome C family protein</fullName>
    </submittedName>
</protein>
<dbReference type="InterPro" id="IPR036116">
    <property type="entry name" value="FN3_sf"/>
</dbReference>